<dbReference type="PANTHER" id="PTHR30270:SF0">
    <property type="entry name" value="THIAMINE-MONOPHOSPHATE KINASE"/>
    <property type="match status" value="1"/>
</dbReference>
<feature type="binding site" evidence="1">
    <location>
        <position position="295"/>
    </location>
    <ligand>
        <name>substrate</name>
    </ligand>
</feature>
<dbReference type="AlphaFoldDB" id="A0A917KBC8"/>
<feature type="binding site" evidence="1">
    <location>
        <position position="245"/>
    </location>
    <ligand>
        <name>Mg(2+)</name>
        <dbReference type="ChEBI" id="CHEBI:18420"/>
        <label>5</label>
    </ligand>
</feature>
<dbReference type="EC" id="2.7.4.16" evidence="1"/>
<dbReference type="SUPFAM" id="SSF56042">
    <property type="entry name" value="PurM C-terminal domain-like"/>
    <property type="match status" value="1"/>
</dbReference>
<reference evidence="4" key="1">
    <citation type="journal article" date="2014" name="Int. J. Syst. Evol. Microbiol.">
        <title>Complete genome sequence of Corynebacterium casei LMG S-19264T (=DSM 44701T), isolated from a smear-ripened cheese.</title>
        <authorList>
            <consortium name="US DOE Joint Genome Institute (JGI-PGF)"/>
            <person name="Walter F."/>
            <person name="Albersmeier A."/>
            <person name="Kalinowski J."/>
            <person name="Ruckert C."/>
        </authorList>
    </citation>
    <scope>NUCLEOTIDE SEQUENCE</scope>
    <source>
        <strain evidence="4">JCM 18487</strain>
    </source>
</reference>
<keyword evidence="1" id="KW-0808">Transferase</keyword>
<dbReference type="PANTHER" id="PTHR30270">
    <property type="entry name" value="THIAMINE-MONOPHOSPHATE KINASE"/>
    <property type="match status" value="1"/>
</dbReference>
<dbReference type="InterPro" id="IPR036921">
    <property type="entry name" value="PurM-like_N_sf"/>
</dbReference>
<feature type="binding site" evidence="1">
    <location>
        <position position="176"/>
    </location>
    <ligand>
        <name>ATP</name>
        <dbReference type="ChEBI" id="CHEBI:30616"/>
    </ligand>
</feature>
<feature type="binding site" evidence="1">
    <location>
        <position position="350"/>
    </location>
    <ligand>
        <name>substrate</name>
    </ligand>
</feature>
<feature type="binding site" evidence="1">
    <location>
        <position position="102"/>
    </location>
    <ligand>
        <name>Mg(2+)</name>
        <dbReference type="ChEBI" id="CHEBI:18420"/>
        <label>4</label>
    </ligand>
</feature>
<keyword evidence="1" id="KW-0460">Magnesium</keyword>
<reference evidence="4" key="2">
    <citation type="submission" date="2020-09" db="EMBL/GenBank/DDBJ databases">
        <authorList>
            <person name="Sun Q."/>
            <person name="Ohkuma M."/>
        </authorList>
    </citation>
    <scope>NUCLEOTIDE SEQUENCE</scope>
    <source>
        <strain evidence="4">JCM 18487</strain>
    </source>
</reference>
<dbReference type="InterPro" id="IPR036676">
    <property type="entry name" value="PurM-like_C_sf"/>
</dbReference>
<feature type="domain" description="PurM-like C-terminal" evidence="3">
    <location>
        <begin position="180"/>
        <end position="337"/>
    </location>
</feature>
<keyword evidence="5" id="KW-1185">Reference proteome</keyword>
<comment type="catalytic activity">
    <reaction evidence="1">
        <text>thiamine phosphate + ATP = thiamine diphosphate + ADP</text>
        <dbReference type="Rhea" id="RHEA:15913"/>
        <dbReference type="ChEBI" id="CHEBI:30616"/>
        <dbReference type="ChEBI" id="CHEBI:37575"/>
        <dbReference type="ChEBI" id="CHEBI:58937"/>
        <dbReference type="ChEBI" id="CHEBI:456216"/>
        <dbReference type="EC" id="2.7.4.16"/>
    </reaction>
</comment>
<sequence length="355" mass="36764">MRPSLAAARWAAPGRNKAGVNGVRGIGGLDEFGLIRHLTARLPQAGDGVRVGVGDDAAVVTPEAGAELVLTTDALVEGVHFSPAFSDWTDVGYKTLAVSVSDVAAMGGTPRWAVVSLAVPPGMALSDLERLYDGLGACAAEYACPVVGGDIVRTDGPLVLTSTVAGTVPAGTAVRRNGARPGDVVFVTGDLGAPAAGLDLLQHGGQVPEDERQFLIAAHRRPRPQVTAGMVLRACGATSLDDVSDGLASELNEIASASGVRLRIDAARIPVAPAVRNLARLRGVDPLMYAWYGGEDYQLVGTAPPFAFARALMRLSSLRIPIAQIGRVEAGDGVIADVDGRLEVIEPRGFNHFAT</sequence>
<dbReference type="GO" id="GO:0009229">
    <property type="term" value="P:thiamine diphosphate biosynthetic process"/>
    <property type="evidence" value="ECO:0007669"/>
    <property type="project" value="UniProtKB-UniRule"/>
</dbReference>
<feature type="binding site" evidence="1">
    <location>
        <position position="71"/>
    </location>
    <ligand>
        <name>Mg(2+)</name>
        <dbReference type="ChEBI" id="CHEBI:18420"/>
        <label>4</label>
    </ligand>
</feature>
<feature type="binding site" evidence="1">
    <location>
        <position position="132"/>
    </location>
    <ligand>
        <name>ATP</name>
        <dbReference type="ChEBI" id="CHEBI:30616"/>
    </ligand>
</feature>
<evidence type="ECO:0000313" key="4">
    <source>
        <dbReference type="EMBL" id="GGJ04124.1"/>
    </source>
</evidence>
<comment type="pathway">
    <text evidence="1">Cofactor biosynthesis; thiamine diphosphate biosynthesis; thiamine diphosphate from thiamine phosphate: step 1/1.</text>
</comment>
<name>A0A917KBC8_9BACL</name>
<dbReference type="RefSeq" id="WP_229776490.1">
    <property type="nucleotide sequence ID" value="NZ_BMOY01000014.1"/>
</dbReference>
<dbReference type="GO" id="GO:0005524">
    <property type="term" value="F:ATP binding"/>
    <property type="evidence" value="ECO:0007669"/>
    <property type="project" value="UniProtKB-UniRule"/>
</dbReference>
<keyword evidence="1 4" id="KW-0418">Kinase</keyword>
<dbReference type="GO" id="GO:0009228">
    <property type="term" value="P:thiamine biosynthetic process"/>
    <property type="evidence" value="ECO:0007669"/>
    <property type="project" value="UniProtKB-KW"/>
</dbReference>
<evidence type="ECO:0000259" key="2">
    <source>
        <dbReference type="Pfam" id="PF00586"/>
    </source>
</evidence>
<dbReference type="EMBL" id="BMOY01000014">
    <property type="protein sequence ID" value="GGJ04124.1"/>
    <property type="molecule type" value="Genomic_DNA"/>
</dbReference>
<dbReference type="GO" id="GO:0000287">
    <property type="term" value="F:magnesium ion binding"/>
    <property type="evidence" value="ECO:0007669"/>
    <property type="project" value="UniProtKB-UniRule"/>
</dbReference>
<organism evidence="4 5">
    <name type="scientific">Alicyclobacillus cellulosilyticus</name>
    <dbReference type="NCBI Taxonomy" id="1003997"/>
    <lineage>
        <taxon>Bacteria</taxon>
        <taxon>Bacillati</taxon>
        <taxon>Bacillota</taxon>
        <taxon>Bacilli</taxon>
        <taxon>Bacillales</taxon>
        <taxon>Alicyclobacillaceae</taxon>
        <taxon>Alicyclobacillus</taxon>
    </lineage>
</organism>
<dbReference type="HAMAP" id="MF_02128">
    <property type="entry name" value="TMP_kinase"/>
    <property type="match status" value="1"/>
</dbReference>
<dbReference type="CDD" id="cd02194">
    <property type="entry name" value="ThiL"/>
    <property type="match status" value="1"/>
</dbReference>
<dbReference type="InterPro" id="IPR010918">
    <property type="entry name" value="PurM-like_C_dom"/>
</dbReference>
<evidence type="ECO:0000259" key="3">
    <source>
        <dbReference type="Pfam" id="PF02769"/>
    </source>
</evidence>
<comment type="caution">
    <text evidence="4">The sequence shown here is derived from an EMBL/GenBank/DDBJ whole genome shotgun (WGS) entry which is preliminary data.</text>
</comment>
<evidence type="ECO:0000313" key="5">
    <source>
        <dbReference type="Proteomes" id="UP000637695"/>
    </source>
</evidence>
<dbReference type="GO" id="GO:0009030">
    <property type="term" value="F:thiamine-phosphate kinase activity"/>
    <property type="evidence" value="ECO:0007669"/>
    <property type="project" value="UniProtKB-UniRule"/>
</dbReference>
<dbReference type="NCBIfam" id="TIGR01379">
    <property type="entry name" value="thiL"/>
    <property type="match status" value="1"/>
</dbReference>
<dbReference type="Gene3D" id="3.30.1330.10">
    <property type="entry name" value="PurM-like, N-terminal domain"/>
    <property type="match status" value="1"/>
</dbReference>
<feature type="binding site" evidence="1">
    <location>
        <position position="73"/>
    </location>
    <ligand>
        <name>Mg(2+)</name>
        <dbReference type="ChEBI" id="CHEBI:18420"/>
        <label>1</label>
    </ligand>
</feature>
<keyword evidence="1" id="KW-0067">ATP-binding</keyword>
<comment type="function">
    <text evidence="1">Catalyzes the ATP-dependent phosphorylation of thiamine-monophosphate (TMP) to form thiamine-pyrophosphate (TPP), the active form of vitamin B1.</text>
</comment>
<feature type="binding site" evidence="1">
    <location>
        <position position="150"/>
    </location>
    <ligand>
        <name>Mg(2+)</name>
        <dbReference type="ChEBI" id="CHEBI:18420"/>
        <label>1</label>
    </ligand>
</feature>
<dbReference type="SUPFAM" id="SSF55326">
    <property type="entry name" value="PurM N-terminal domain-like"/>
    <property type="match status" value="1"/>
</dbReference>
<dbReference type="Proteomes" id="UP000637695">
    <property type="component" value="Unassembled WGS sequence"/>
</dbReference>
<dbReference type="PIRSF" id="PIRSF005303">
    <property type="entry name" value="Thiam_monoph_kin"/>
    <property type="match status" value="1"/>
</dbReference>
<keyword evidence="1" id="KW-0547">Nucleotide-binding</keyword>
<feature type="binding site" evidence="1">
    <location>
        <position position="102"/>
    </location>
    <ligand>
        <name>Mg(2+)</name>
        <dbReference type="ChEBI" id="CHEBI:18420"/>
        <label>3</label>
    </ligand>
</feature>
<feature type="domain" description="PurM-like N-terminal" evidence="2">
    <location>
        <begin position="54"/>
        <end position="168"/>
    </location>
</feature>
<feature type="binding site" evidence="1">
    <location>
        <position position="242"/>
    </location>
    <ligand>
        <name>Mg(2+)</name>
        <dbReference type="ChEBI" id="CHEBI:18420"/>
        <label>3</label>
    </ligand>
</feature>
<dbReference type="InterPro" id="IPR016188">
    <property type="entry name" value="PurM-like_N"/>
</dbReference>
<dbReference type="Pfam" id="PF00586">
    <property type="entry name" value="AIRS"/>
    <property type="match status" value="1"/>
</dbReference>
<comment type="similarity">
    <text evidence="1">Belongs to the thiamine-monophosphate kinase family.</text>
</comment>
<feature type="binding site" evidence="1">
    <location>
        <position position="56"/>
    </location>
    <ligand>
        <name>Mg(2+)</name>
        <dbReference type="ChEBI" id="CHEBI:18420"/>
        <label>3</label>
    </ligand>
</feature>
<accession>A0A917KBC8</accession>
<dbReference type="InterPro" id="IPR006283">
    <property type="entry name" value="ThiL-like"/>
</dbReference>
<feature type="binding site" evidence="1">
    <location>
        <position position="102"/>
    </location>
    <ligand>
        <name>Mg(2+)</name>
        <dbReference type="ChEBI" id="CHEBI:18420"/>
        <label>2</label>
    </ligand>
</feature>
<dbReference type="Gene3D" id="3.90.650.10">
    <property type="entry name" value="PurM-like C-terminal domain"/>
    <property type="match status" value="1"/>
</dbReference>
<feature type="binding site" evidence="1">
    <location>
        <begin position="149"/>
        <end position="150"/>
    </location>
    <ligand>
        <name>ATP</name>
        <dbReference type="ChEBI" id="CHEBI:30616"/>
    </ligand>
</feature>
<proteinExistence type="inferred from homology"/>
<feature type="binding site" evidence="1">
    <location>
        <position position="80"/>
    </location>
    <ligand>
        <name>substrate</name>
    </ligand>
</feature>
<keyword evidence="1" id="KW-0784">Thiamine biosynthesis</keyword>
<gene>
    <name evidence="1 4" type="primary">thiL</name>
    <name evidence="4" type="ORF">GCM10010885_11750</name>
</gene>
<evidence type="ECO:0000256" key="1">
    <source>
        <dbReference type="HAMAP-Rule" id="MF_02128"/>
    </source>
</evidence>
<feature type="binding site" evidence="1">
    <location>
        <position position="72"/>
    </location>
    <ligand>
        <name>Mg(2+)</name>
        <dbReference type="ChEBI" id="CHEBI:18420"/>
        <label>1</label>
    </ligand>
</feature>
<protein>
    <recommendedName>
        <fullName evidence="1">Thiamine-monophosphate kinase</fullName>
        <shortName evidence="1">TMP kinase</shortName>
        <shortName evidence="1">Thiamine-phosphate kinase</shortName>
        <ecNumber evidence="1">2.7.4.16</ecNumber>
    </recommendedName>
</protein>
<feature type="binding site" evidence="1">
    <location>
        <position position="73"/>
    </location>
    <ligand>
        <name>Mg(2+)</name>
        <dbReference type="ChEBI" id="CHEBI:18420"/>
        <label>2</label>
    </ligand>
</feature>
<feature type="binding site" evidence="1">
    <location>
        <position position="244"/>
    </location>
    <ligand>
        <name>ATP</name>
        <dbReference type="ChEBI" id="CHEBI:30616"/>
    </ligand>
</feature>
<keyword evidence="1" id="KW-0479">Metal-binding</keyword>
<comment type="miscellaneous">
    <text evidence="1">Reaction mechanism of ThiL seems to utilize a direct, inline transfer of the gamma-phosphate of ATP to TMP rather than a phosphorylated enzyme intermediate.</text>
</comment>
<dbReference type="Pfam" id="PF02769">
    <property type="entry name" value="AIRS_C"/>
    <property type="match status" value="1"/>
</dbReference>
<feature type="binding site" evidence="1">
    <location>
        <position position="56"/>
    </location>
    <ligand>
        <name>Mg(2+)</name>
        <dbReference type="ChEBI" id="CHEBI:18420"/>
        <label>4</label>
    </ligand>
</feature>